<dbReference type="AlphaFoldDB" id="A0A7W6P4D6"/>
<dbReference type="InterPro" id="IPR013520">
    <property type="entry name" value="Ribonucl_H"/>
</dbReference>
<dbReference type="GO" id="GO:0003887">
    <property type="term" value="F:DNA-directed DNA polymerase activity"/>
    <property type="evidence" value="ECO:0007669"/>
    <property type="project" value="UniProtKB-EC"/>
</dbReference>
<dbReference type="Proteomes" id="UP000642938">
    <property type="component" value="Unassembled WGS sequence"/>
</dbReference>
<dbReference type="SMART" id="SM00479">
    <property type="entry name" value="EXOIII"/>
    <property type="match status" value="1"/>
</dbReference>
<evidence type="ECO:0000313" key="5">
    <source>
        <dbReference type="EMBL" id="MBB4106807.1"/>
    </source>
</evidence>
<evidence type="ECO:0000256" key="2">
    <source>
        <dbReference type="ARBA" id="ARBA00026073"/>
    </source>
</evidence>
<dbReference type="NCBIfam" id="TIGR00573">
    <property type="entry name" value="dnaq"/>
    <property type="match status" value="1"/>
</dbReference>
<comment type="function">
    <text evidence="1">DNA polymerase III is a complex, multichain enzyme responsible for most of the replicative synthesis in bacteria. The epsilon subunit contain the editing function and is a proofreading 3'-5' exonuclease.</text>
</comment>
<evidence type="ECO:0000313" key="4">
    <source>
        <dbReference type="EMBL" id="GGH03862.1"/>
    </source>
</evidence>
<reference evidence="4" key="4">
    <citation type="submission" date="2024-05" db="EMBL/GenBank/DDBJ databases">
        <authorList>
            <person name="Sun Q."/>
            <person name="Zhou Y."/>
        </authorList>
    </citation>
    <scope>NUCLEOTIDE SEQUENCE</scope>
    <source>
        <strain evidence="4">CGMCC 1.15287</strain>
    </source>
</reference>
<organism evidence="5 6">
    <name type="scientific">Pedobacter zeae</name>
    <dbReference type="NCBI Taxonomy" id="1737356"/>
    <lineage>
        <taxon>Bacteria</taxon>
        <taxon>Pseudomonadati</taxon>
        <taxon>Bacteroidota</taxon>
        <taxon>Sphingobacteriia</taxon>
        <taxon>Sphingobacteriales</taxon>
        <taxon>Sphingobacteriaceae</taxon>
        <taxon>Pedobacter</taxon>
    </lineage>
</organism>
<dbReference type="GO" id="GO:0003677">
    <property type="term" value="F:DNA binding"/>
    <property type="evidence" value="ECO:0007669"/>
    <property type="project" value="InterPro"/>
</dbReference>
<comment type="caution">
    <text evidence="5">The sequence shown here is derived from an EMBL/GenBank/DDBJ whole genome shotgun (WGS) entry which is preliminary data.</text>
</comment>
<dbReference type="GO" id="GO:0006289">
    <property type="term" value="P:nucleotide-excision repair"/>
    <property type="evidence" value="ECO:0007669"/>
    <property type="project" value="InterPro"/>
</dbReference>
<dbReference type="SUPFAM" id="SSF53098">
    <property type="entry name" value="Ribonuclease H-like"/>
    <property type="match status" value="1"/>
</dbReference>
<dbReference type="PANTHER" id="PTHR30231:SF41">
    <property type="entry name" value="DNA POLYMERASE III SUBUNIT EPSILON"/>
    <property type="match status" value="1"/>
</dbReference>
<dbReference type="Gene3D" id="3.30.420.10">
    <property type="entry name" value="Ribonuclease H-like superfamily/Ribonuclease H"/>
    <property type="match status" value="1"/>
</dbReference>
<dbReference type="InterPro" id="IPR035901">
    <property type="entry name" value="GIY-YIG_endonuc_sf"/>
</dbReference>
<dbReference type="CDD" id="cd10434">
    <property type="entry name" value="GIY-YIG_UvrC_Cho"/>
    <property type="match status" value="1"/>
</dbReference>
<comment type="subunit">
    <text evidence="2">DNA polymerase III contains a core (composed of alpha, epsilon and theta chains) that associates with a tau subunit. This core dimerizes to form the POLIII' complex. PolIII' associates with the gamma complex (composed of gamma, delta, delta', psi and chi chains) and with the beta chain to form the complete DNA polymerase III complex.</text>
</comment>
<dbReference type="Proteomes" id="UP000532273">
    <property type="component" value="Unassembled WGS sequence"/>
</dbReference>
<dbReference type="GO" id="GO:0005829">
    <property type="term" value="C:cytosol"/>
    <property type="evidence" value="ECO:0007669"/>
    <property type="project" value="TreeGrafter"/>
</dbReference>
<dbReference type="EC" id="2.7.7.7" evidence="5"/>
<dbReference type="InterPro" id="IPR012337">
    <property type="entry name" value="RNaseH-like_sf"/>
</dbReference>
<dbReference type="PANTHER" id="PTHR30231">
    <property type="entry name" value="DNA POLYMERASE III SUBUNIT EPSILON"/>
    <property type="match status" value="1"/>
</dbReference>
<dbReference type="InterPro" id="IPR006054">
    <property type="entry name" value="DnaQ"/>
</dbReference>
<dbReference type="Gene3D" id="3.40.1440.10">
    <property type="entry name" value="GIY-YIG endonuclease"/>
    <property type="match status" value="1"/>
</dbReference>
<reference evidence="7" key="2">
    <citation type="journal article" date="2019" name="Int. J. Syst. Evol. Microbiol.">
        <title>The Global Catalogue of Microorganisms (GCM) 10K type strain sequencing project: providing services to taxonomists for standard genome sequencing and annotation.</title>
        <authorList>
            <consortium name="The Broad Institute Genomics Platform"/>
            <consortium name="The Broad Institute Genome Sequencing Center for Infectious Disease"/>
            <person name="Wu L."/>
            <person name="Ma J."/>
        </authorList>
    </citation>
    <scope>NUCLEOTIDE SEQUENCE [LARGE SCALE GENOMIC DNA]</scope>
    <source>
        <strain evidence="7">CGMCC 1.15287</strain>
    </source>
</reference>
<sequence>MLYAVVDIETTGGHASANGITEVAINIHDGTQIVESYTTLINPEQPVPVYITALTGIDNNMLQDAPAFNDVALQIYELLSDKIFVAHNVNFDYSFLKHHLAAAGYDLQCKKLCTVRLSRKLIPGKPSYSLGKLCTALQIPIQNRHRAAGDADATSILFNLLQEHDKEGIIAEMLKKTSKEQVLPPHLDKHSILRLPNQPGVYYFKDRKGKIVYVGKAKNLKKRVTSHFTGNTPNRQRQEFLRTIHHVDFVICGTELMALILEANEIRRLWPENNRAMKRYEHRYDLYVFEDQNGYLRLAVDKHKKNNNAIQSFNSLLEGYNFLTQLIDKYQLCAKLCYLQKTATKCYAHENGQCFGACSGIETVTVYNKKLNAALSDIQNQQPSFALVDQGRKEEEFSCLVVENGKFYGMGYFTDKNYLLNGLAPVKNDLSVYQSNSYILNLILSHAEQYPHKLYKL</sequence>
<dbReference type="SUPFAM" id="SSF82771">
    <property type="entry name" value="GIY-YIG endonuclease"/>
    <property type="match status" value="1"/>
</dbReference>
<evidence type="ECO:0000313" key="6">
    <source>
        <dbReference type="Proteomes" id="UP000532273"/>
    </source>
</evidence>
<evidence type="ECO:0000313" key="7">
    <source>
        <dbReference type="Proteomes" id="UP000642938"/>
    </source>
</evidence>
<evidence type="ECO:0000259" key="3">
    <source>
        <dbReference type="PROSITE" id="PS50164"/>
    </source>
</evidence>
<feature type="domain" description="GIY-YIG" evidence="3">
    <location>
        <begin position="197"/>
        <end position="275"/>
    </location>
</feature>
<keyword evidence="5" id="KW-0548">Nucleotidyltransferase</keyword>
<dbReference type="RefSeq" id="WP_183760030.1">
    <property type="nucleotide sequence ID" value="NZ_BMHZ01000002.1"/>
</dbReference>
<dbReference type="EMBL" id="BMHZ01000002">
    <property type="protein sequence ID" value="GGH03862.1"/>
    <property type="molecule type" value="Genomic_DNA"/>
</dbReference>
<keyword evidence="7" id="KW-1185">Reference proteome</keyword>
<keyword evidence="4" id="KW-0378">Hydrolase</keyword>
<keyword evidence="5" id="KW-0808">Transferase</keyword>
<dbReference type="SMART" id="SM00465">
    <property type="entry name" value="GIYc"/>
    <property type="match status" value="1"/>
</dbReference>
<dbReference type="InterPro" id="IPR000305">
    <property type="entry name" value="GIY-YIG_endonuc"/>
</dbReference>
<dbReference type="Pfam" id="PF01541">
    <property type="entry name" value="GIY-YIG"/>
    <property type="match status" value="1"/>
</dbReference>
<gene>
    <name evidence="4" type="ORF">GCM10007422_19170</name>
    <name evidence="5" type="ORF">GGQ60_000767</name>
</gene>
<reference evidence="5 6" key="3">
    <citation type="submission" date="2020-08" db="EMBL/GenBank/DDBJ databases">
        <title>Genomic Encyclopedia of Type Strains, Phase IV (KMG-IV): sequencing the most valuable type-strain genomes for metagenomic binning, comparative biology and taxonomic classification.</title>
        <authorList>
            <person name="Goeker M."/>
        </authorList>
    </citation>
    <scope>NUCLEOTIDE SEQUENCE [LARGE SCALE GENOMIC DNA]</scope>
    <source>
        <strain evidence="5 6">DSM 100774</strain>
    </source>
</reference>
<dbReference type="PROSITE" id="PS50164">
    <property type="entry name" value="GIY_YIG"/>
    <property type="match status" value="1"/>
</dbReference>
<protein>
    <submittedName>
        <fullName evidence="5">DNA polymerase-3 subunit epsilon</fullName>
        <ecNumber evidence="5">2.7.7.7</ecNumber>
    </submittedName>
    <submittedName>
        <fullName evidence="4">Exonuclease</fullName>
    </submittedName>
</protein>
<accession>A0A7W6P4D6</accession>
<dbReference type="InterPro" id="IPR036397">
    <property type="entry name" value="RNaseH_sf"/>
</dbReference>
<keyword evidence="4" id="KW-0540">Nuclease</keyword>
<proteinExistence type="predicted"/>
<dbReference type="GO" id="GO:0008408">
    <property type="term" value="F:3'-5' exonuclease activity"/>
    <property type="evidence" value="ECO:0007669"/>
    <property type="project" value="TreeGrafter"/>
</dbReference>
<dbReference type="FunFam" id="3.30.420.10:FF:000045">
    <property type="entry name" value="3'-5' exonuclease DinG"/>
    <property type="match status" value="1"/>
</dbReference>
<name>A0A7W6P4D6_9SPHI</name>
<keyword evidence="4" id="KW-0269">Exonuclease</keyword>
<reference evidence="4" key="1">
    <citation type="journal article" date="2014" name="Int. J. Syst. Evol. Microbiol.">
        <title>Complete genome of a new Firmicutes species belonging to the dominant human colonic microbiota ('Ruminococcus bicirculans') reveals two chromosomes and a selective capacity to utilize plant glucans.</title>
        <authorList>
            <consortium name="NISC Comparative Sequencing Program"/>
            <person name="Wegmann U."/>
            <person name="Louis P."/>
            <person name="Goesmann A."/>
            <person name="Henrissat B."/>
            <person name="Duncan S.H."/>
            <person name="Flint H.J."/>
        </authorList>
    </citation>
    <scope>NUCLEOTIDE SEQUENCE</scope>
    <source>
        <strain evidence="4">CGMCC 1.15287</strain>
    </source>
</reference>
<dbReference type="Pfam" id="PF00929">
    <property type="entry name" value="RNase_T"/>
    <property type="match status" value="1"/>
</dbReference>
<dbReference type="InterPro" id="IPR047296">
    <property type="entry name" value="GIY-YIG_UvrC_Cho"/>
</dbReference>
<dbReference type="GO" id="GO:0045004">
    <property type="term" value="P:DNA replication proofreading"/>
    <property type="evidence" value="ECO:0007669"/>
    <property type="project" value="TreeGrafter"/>
</dbReference>
<evidence type="ECO:0000256" key="1">
    <source>
        <dbReference type="ARBA" id="ARBA00025483"/>
    </source>
</evidence>
<dbReference type="CDD" id="cd06127">
    <property type="entry name" value="DEDDh"/>
    <property type="match status" value="1"/>
</dbReference>
<dbReference type="EMBL" id="JACIEF010000001">
    <property type="protein sequence ID" value="MBB4106807.1"/>
    <property type="molecule type" value="Genomic_DNA"/>
</dbReference>